<dbReference type="KEGG" id="cam:101493029"/>
<sequence>MAEEFSKAVEEGIRLSKRIYFGNDRAVSPPKPPTSMLKSNTAFLPTSPMVYAVIHDPAIVDNPDVPSYQPYVHGRCEPPALIPLHMINVVELKGDCYLNSAFLEVVGCWRLHCVSGSRACDCILAVPMGPQGSILGVEVSVHRKSYSTQLVDMEDKTGKDNVTRTQDGGFLKSNLFTLTIPQIDGGSNLSVKIRWSQKITCCNDVFSLNVPFNFPDYVNPAGKRMSKKEKVQLNVNAVTGSEIMCKTTSHPMKEIMRNAGSIGFSHETDVLSWSKFDFSFSYAVSSSQINGGVLLDSASLDDDDQRELFCMYLSPGNIQSKKVFRKDIVFVIDISGSMRGKLIDDTKNALQSALSKLHHDDSFSIIAFNGETYQFSTSMELASKDAVERAIQWININFVAGGDTNILHPLNMAIEMLSDAQRSVPIIFLVTDGTVEDERQICDMIKNHTIGGESMCPRIYTLGIGSFCNHYFLRMLAMISKGQHIAALDVDLVEPQMLKLFDKASSIVLANITMNFDDLDEVEVYPSHIPDLSSDSPLTLFGRYRGSFPDVLKVKGVLADFSNFVINLNIQNAKDMPIERVFAREQIEYLTAQAWLSKDKQLEQKVAKISLQTGFLSEYTHMAILENDHLKKAKQSDGTKVSKGKGGNVQGQRMILLPKLGIGFGNLTATSENIPPGVEDTSLSDGAEIFVKKAVDCCGSFCNHCCCCMCCIQACTKINNQCAIAFTQLCVGLGCYSCLSCCSDICCSGNES</sequence>
<dbReference type="InterPro" id="IPR036465">
    <property type="entry name" value="vWFA_dom_sf"/>
</dbReference>
<dbReference type="Proteomes" id="UP000087171">
    <property type="component" value="Chromosome Ca1"/>
</dbReference>
<keyword evidence="2" id="KW-1185">Reference proteome</keyword>
<dbReference type="PANTHER" id="PTHR46503:SF17">
    <property type="entry name" value="INTER-ALPHA-TRYPSIN INHIBITOR HEAVY CHAIN-LIKE PROTEIN"/>
    <property type="match status" value="1"/>
</dbReference>
<dbReference type="PANTHER" id="PTHR46503">
    <property type="entry name" value="INTER-ALPHA-TRYPSIN INHIBITOR HEAVY CHAIN-LIKE PROTEIN"/>
    <property type="match status" value="1"/>
</dbReference>
<evidence type="ECO:0000313" key="2">
    <source>
        <dbReference type="Proteomes" id="UP000087171"/>
    </source>
</evidence>
<dbReference type="CDD" id="cd01461">
    <property type="entry name" value="vWA_interalpha_trypsin_inhibitor"/>
    <property type="match status" value="1"/>
</dbReference>
<evidence type="ECO:0000313" key="3">
    <source>
        <dbReference type="RefSeq" id="XP_004488095.1"/>
    </source>
</evidence>
<proteinExistence type="predicted"/>
<protein>
    <submittedName>
        <fullName evidence="3">Inter-alpha-trypsin inhibitor heavy chain H3-like</fullName>
    </submittedName>
</protein>
<feature type="domain" description="VWFA" evidence="1">
    <location>
        <begin position="327"/>
        <end position="504"/>
    </location>
</feature>
<organism evidence="2 3">
    <name type="scientific">Cicer arietinum</name>
    <name type="common">Chickpea</name>
    <name type="synonym">Garbanzo</name>
    <dbReference type="NCBI Taxonomy" id="3827"/>
    <lineage>
        <taxon>Eukaryota</taxon>
        <taxon>Viridiplantae</taxon>
        <taxon>Streptophyta</taxon>
        <taxon>Embryophyta</taxon>
        <taxon>Tracheophyta</taxon>
        <taxon>Spermatophyta</taxon>
        <taxon>Magnoliopsida</taxon>
        <taxon>eudicotyledons</taxon>
        <taxon>Gunneridae</taxon>
        <taxon>Pentapetalae</taxon>
        <taxon>rosids</taxon>
        <taxon>fabids</taxon>
        <taxon>Fabales</taxon>
        <taxon>Fabaceae</taxon>
        <taxon>Papilionoideae</taxon>
        <taxon>50 kb inversion clade</taxon>
        <taxon>NPAAA clade</taxon>
        <taxon>Hologalegina</taxon>
        <taxon>IRL clade</taxon>
        <taxon>Cicereae</taxon>
        <taxon>Cicer</taxon>
    </lineage>
</organism>
<gene>
    <name evidence="3" type="primary">LOC101493029</name>
</gene>
<dbReference type="Pfam" id="PF13768">
    <property type="entry name" value="VWA_3"/>
    <property type="match status" value="1"/>
</dbReference>
<dbReference type="GeneID" id="101493029"/>
<reference evidence="3" key="2">
    <citation type="submission" date="2025-08" db="UniProtKB">
        <authorList>
            <consortium name="RefSeq"/>
        </authorList>
    </citation>
    <scope>IDENTIFICATION</scope>
    <source>
        <tissue evidence="3">Etiolated seedlings</tissue>
    </source>
</reference>
<evidence type="ECO:0000259" key="1">
    <source>
        <dbReference type="PROSITE" id="PS50234"/>
    </source>
</evidence>
<dbReference type="OrthoDB" id="1729737at2759"/>
<dbReference type="PROSITE" id="PS50234">
    <property type="entry name" value="VWFA"/>
    <property type="match status" value="1"/>
</dbReference>
<reference evidence="2" key="1">
    <citation type="journal article" date="2013" name="Nat. Biotechnol.">
        <title>Draft genome sequence of chickpea (Cicer arietinum) provides a resource for trait improvement.</title>
        <authorList>
            <person name="Varshney R.K."/>
            <person name="Song C."/>
            <person name="Saxena R.K."/>
            <person name="Azam S."/>
            <person name="Yu S."/>
            <person name="Sharpe A.G."/>
            <person name="Cannon S."/>
            <person name="Baek J."/>
            <person name="Rosen B.D."/>
            <person name="Tar'an B."/>
            <person name="Millan T."/>
            <person name="Zhang X."/>
            <person name="Ramsay L.D."/>
            <person name="Iwata A."/>
            <person name="Wang Y."/>
            <person name="Nelson W."/>
            <person name="Farmer A.D."/>
            <person name="Gaur P.M."/>
            <person name="Soderlund C."/>
            <person name="Penmetsa R.V."/>
            <person name="Xu C."/>
            <person name="Bharti A.K."/>
            <person name="He W."/>
            <person name="Winter P."/>
            <person name="Zhao S."/>
            <person name="Hane J.K."/>
            <person name="Carrasquilla-Garcia N."/>
            <person name="Condie J.A."/>
            <person name="Upadhyaya H.D."/>
            <person name="Luo M.C."/>
            <person name="Thudi M."/>
            <person name="Gowda C.L."/>
            <person name="Singh N.P."/>
            <person name="Lichtenzveig J."/>
            <person name="Gali K.K."/>
            <person name="Rubio J."/>
            <person name="Nadarajan N."/>
            <person name="Dolezel J."/>
            <person name="Bansal K.C."/>
            <person name="Xu X."/>
            <person name="Edwards D."/>
            <person name="Zhang G."/>
            <person name="Kahl G."/>
            <person name="Gil J."/>
            <person name="Singh K.B."/>
            <person name="Datta S.K."/>
            <person name="Jackson S.A."/>
            <person name="Wang J."/>
            <person name="Cook D.R."/>
        </authorList>
    </citation>
    <scope>NUCLEOTIDE SEQUENCE [LARGE SCALE GENOMIC DNA]</scope>
    <source>
        <strain evidence="2">cv. CDC Frontier</strain>
    </source>
</reference>
<dbReference type="Gene3D" id="3.40.50.410">
    <property type="entry name" value="von Willebrand factor, type A domain"/>
    <property type="match status" value="1"/>
</dbReference>
<accession>A0A1S2XGN4</accession>
<dbReference type="STRING" id="3827.A0A1S2XGN4"/>
<dbReference type="SMART" id="SM00327">
    <property type="entry name" value="VWA"/>
    <property type="match status" value="1"/>
</dbReference>
<dbReference type="RefSeq" id="XP_004488095.1">
    <property type="nucleotide sequence ID" value="XM_004488038.3"/>
</dbReference>
<dbReference type="SUPFAM" id="SSF53300">
    <property type="entry name" value="vWA-like"/>
    <property type="match status" value="1"/>
</dbReference>
<dbReference type="InterPro" id="IPR002035">
    <property type="entry name" value="VWF_A"/>
</dbReference>
<dbReference type="eggNOG" id="ENOG502QSCC">
    <property type="taxonomic scope" value="Eukaryota"/>
</dbReference>
<dbReference type="PaxDb" id="3827-XP_004488095.1"/>
<dbReference type="AlphaFoldDB" id="A0A1S2XGN4"/>
<name>A0A1S2XGN4_CICAR</name>